<feature type="region of interest" description="Disordered" evidence="5">
    <location>
        <begin position="94"/>
        <end position="126"/>
    </location>
</feature>
<keyword evidence="3 4" id="KW-0862">Zinc</keyword>
<accession>A0A813LVB8</accession>
<evidence type="ECO:0000256" key="4">
    <source>
        <dbReference type="PROSITE-ProRule" id="PRU00723"/>
    </source>
</evidence>
<feature type="domain" description="C3H1-type" evidence="6">
    <location>
        <begin position="26"/>
        <end position="53"/>
    </location>
</feature>
<dbReference type="Gene3D" id="4.10.1000.10">
    <property type="entry name" value="Zinc finger, CCCH-type"/>
    <property type="match status" value="2"/>
</dbReference>
<feature type="domain" description="C3H1-type" evidence="6">
    <location>
        <begin position="65"/>
        <end position="97"/>
    </location>
</feature>
<organism evidence="7 8">
    <name type="scientific">Polarella glacialis</name>
    <name type="common">Dinoflagellate</name>
    <dbReference type="NCBI Taxonomy" id="89957"/>
    <lineage>
        <taxon>Eukaryota</taxon>
        <taxon>Sar</taxon>
        <taxon>Alveolata</taxon>
        <taxon>Dinophyceae</taxon>
        <taxon>Suessiales</taxon>
        <taxon>Suessiaceae</taxon>
        <taxon>Polarella</taxon>
    </lineage>
</organism>
<sequence length="126" mass="13731">AGGSETGALSEQGEIPESQVPDMRLKKKKEMCGRFSRGECSLGKICPFAHTEAELGTIGLSVCGKVKTRLCVFWDPATQTAKGCIYGRNCNNAHGEREIGTKRPPPELAPPMKRRRDGESVIRGRD</sequence>
<dbReference type="SUPFAM" id="SSF90229">
    <property type="entry name" value="CCCH zinc finger"/>
    <property type="match status" value="1"/>
</dbReference>
<feature type="compositionally biased region" description="Basic and acidic residues" evidence="5">
    <location>
        <begin position="94"/>
        <end position="105"/>
    </location>
</feature>
<evidence type="ECO:0000259" key="6">
    <source>
        <dbReference type="PROSITE" id="PS50103"/>
    </source>
</evidence>
<feature type="zinc finger region" description="C3H1-type" evidence="4">
    <location>
        <begin position="65"/>
        <end position="97"/>
    </location>
</feature>
<evidence type="ECO:0000256" key="2">
    <source>
        <dbReference type="ARBA" id="ARBA00022771"/>
    </source>
</evidence>
<dbReference type="SMART" id="SM00356">
    <property type="entry name" value="ZnF_C3H1"/>
    <property type="match status" value="2"/>
</dbReference>
<evidence type="ECO:0000256" key="3">
    <source>
        <dbReference type="ARBA" id="ARBA00022833"/>
    </source>
</evidence>
<dbReference type="PROSITE" id="PS50103">
    <property type="entry name" value="ZF_C3H1"/>
    <property type="match status" value="2"/>
</dbReference>
<evidence type="ECO:0000256" key="5">
    <source>
        <dbReference type="SAM" id="MobiDB-lite"/>
    </source>
</evidence>
<dbReference type="InterPro" id="IPR036855">
    <property type="entry name" value="Znf_CCCH_sf"/>
</dbReference>
<evidence type="ECO:0000313" key="8">
    <source>
        <dbReference type="Proteomes" id="UP000626109"/>
    </source>
</evidence>
<dbReference type="Proteomes" id="UP000626109">
    <property type="component" value="Unassembled WGS sequence"/>
</dbReference>
<dbReference type="GO" id="GO:0008270">
    <property type="term" value="F:zinc ion binding"/>
    <property type="evidence" value="ECO:0007669"/>
    <property type="project" value="UniProtKB-KW"/>
</dbReference>
<keyword evidence="1 4" id="KW-0479">Metal-binding</keyword>
<evidence type="ECO:0000313" key="7">
    <source>
        <dbReference type="EMBL" id="CAE8739817.1"/>
    </source>
</evidence>
<dbReference type="AlphaFoldDB" id="A0A813LVB8"/>
<feature type="zinc finger region" description="C3H1-type" evidence="4">
    <location>
        <begin position="26"/>
        <end position="53"/>
    </location>
</feature>
<protein>
    <recommendedName>
        <fullName evidence="6">C3H1-type domain-containing protein</fullName>
    </recommendedName>
</protein>
<reference evidence="7" key="1">
    <citation type="submission" date="2021-02" db="EMBL/GenBank/DDBJ databases">
        <authorList>
            <person name="Dougan E. K."/>
            <person name="Rhodes N."/>
            <person name="Thang M."/>
            <person name="Chan C."/>
        </authorList>
    </citation>
    <scope>NUCLEOTIDE SEQUENCE</scope>
</reference>
<evidence type="ECO:0000256" key="1">
    <source>
        <dbReference type="ARBA" id="ARBA00022723"/>
    </source>
</evidence>
<feature type="compositionally biased region" description="Basic and acidic residues" evidence="5">
    <location>
        <begin position="116"/>
        <end position="126"/>
    </location>
</feature>
<comment type="caution">
    <text evidence="7">The sequence shown here is derived from an EMBL/GenBank/DDBJ whole genome shotgun (WGS) entry which is preliminary data.</text>
</comment>
<name>A0A813LVB8_POLGL</name>
<feature type="non-terminal residue" evidence="7">
    <location>
        <position position="1"/>
    </location>
</feature>
<keyword evidence="2 4" id="KW-0863">Zinc-finger</keyword>
<dbReference type="EMBL" id="CAJNNW010037162">
    <property type="protein sequence ID" value="CAE8739817.1"/>
    <property type="molecule type" value="Genomic_DNA"/>
</dbReference>
<feature type="region of interest" description="Disordered" evidence="5">
    <location>
        <begin position="1"/>
        <end position="23"/>
    </location>
</feature>
<proteinExistence type="predicted"/>
<dbReference type="InterPro" id="IPR000571">
    <property type="entry name" value="Znf_CCCH"/>
</dbReference>
<dbReference type="Pfam" id="PF00642">
    <property type="entry name" value="zf-CCCH"/>
    <property type="match status" value="1"/>
</dbReference>
<gene>
    <name evidence="7" type="ORF">PGLA2088_LOCUS49777</name>
</gene>